<dbReference type="EMBL" id="JEMT01017606">
    <property type="protein sequence ID" value="EXX67708.1"/>
    <property type="molecule type" value="Genomic_DNA"/>
</dbReference>
<dbReference type="AlphaFoldDB" id="A0A015MLM3"/>
<name>A0A015MLM3_RHIIW</name>
<dbReference type="GO" id="GO:0005730">
    <property type="term" value="C:nucleolus"/>
    <property type="evidence" value="ECO:0007669"/>
    <property type="project" value="TreeGrafter"/>
</dbReference>
<protein>
    <submittedName>
        <fullName evidence="1">Uncharacterized protein</fullName>
    </submittedName>
</protein>
<keyword evidence="2" id="KW-1185">Reference proteome</keyword>
<dbReference type="PANTHER" id="PTHR28096:SF1">
    <property type="entry name" value="PROTEIN FAF1"/>
    <property type="match status" value="1"/>
</dbReference>
<accession>A0A015MLM3</accession>
<dbReference type="Proteomes" id="UP000022910">
    <property type="component" value="Unassembled WGS sequence"/>
</dbReference>
<dbReference type="HOGENOM" id="CLU_2098164_0_0_1"/>
<dbReference type="OMA" id="KEDDMND"/>
<sequence>MTKNENASIAEPEVVIFNDGLLKKSLNKSGSSITEWKSFMSHKISKVNENPQKSLSKNIVRSDEEINRKNDEELEELLKTTKLLEKYTTEQLSGKDRRKYVEQKVVELGAKVSYLL</sequence>
<dbReference type="InterPro" id="IPR053030">
    <property type="entry name" value="Ribosomal_biogenesis_FAF1-like"/>
</dbReference>
<organism evidence="1 2">
    <name type="scientific">Rhizophagus irregularis (strain DAOM 197198w)</name>
    <name type="common">Glomus intraradices</name>
    <dbReference type="NCBI Taxonomy" id="1432141"/>
    <lineage>
        <taxon>Eukaryota</taxon>
        <taxon>Fungi</taxon>
        <taxon>Fungi incertae sedis</taxon>
        <taxon>Mucoromycota</taxon>
        <taxon>Glomeromycotina</taxon>
        <taxon>Glomeromycetes</taxon>
        <taxon>Glomerales</taxon>
        <taxon>Glomeraceae</taxon>
        <taxon>Rhizophagus</taxon>
    </lineage>
</organism>
<comment type="caution">
    <text evidence="1">The sequence shown here is derived from an EMBL/GenBank/DDBJ whole genome shotgun (WGS) entry which is preliminary data.</text>
</comment>
<gene>
    <name evidence="1" type="ORF">RirG_111960</name>
</gene>
<reference evidence="1 2" key="1">
    <citation type="submission" date="2014-02" db="EMBL/GenBank/DDBJ databases">
        <title>Single nucleus genome sequencing reveals high similarity among nuclei of an endomycorrhizal fungus.</title>
        <authorList>
            <person name="Lin K."/>
            <person name="Geurts R."/>
            <person name="Zhang Z."/>
            <person name="Limpens E."/>
            <person name="Saunders D.G."/>
            <person name="Mu D."/>
            <person name="Pang E."/>
            <person name="Cao H."/>
            <person name="Cha H."/>
            <person name="Lin T."/>
            <person name="Zhou Q."/>
            <person name="Shang Y."/>
            <person name="Li Y."/>
            <person name="Ivanov S."/>
            <person name="Sharma T."/>
            <person name="Velzen R.V."/>
            <person name="Ruijter N.D."/>
            <person name="Aanen D.K."/>
            <person name="Win J."/>
            <person name="Kamoun S."/>
            <person name="Bisseling T."/>
            <person name="Huang S."/>
        </authorList>
    </citation>
    <scope>NUCLEOTIDE SEQUENCE [LARGE SCALE GENOMIC DNA]</scope>
    <source>
        <strain evidence="2">DAOM197198w</strain>
    </source>
</reference>
<dbReference type="STRING" id="1432141.A0A015MLM3"/>
<evidence type="ECO:0000313" key="2">
    <source>
        <dbReference type="Proteomes" id="UP000022910"/>
    </source>
</evidence>
<dbReference type="OrthoDB" id="5556956at2759"/>
<dbReference type="GO" id="GO:0000462">
    <property type="term" value="P:maturation of SSU-rRNA from tricistronic rRNA transcript (SSU-rRNA, 5.8S rRNA, LSU-rRNA)"/>
    <property type="evidence" value="ECO:0007669"/>
    <property type="project" value="TreeGrafter"/>
</dbReference>
<evidence type="ECO:0000313" key="1">
    <source>
        <dbReference type="EMBL" id="EXX67708.1"/>
    </source>
</evidence>
<proteinExistence type="predicted"/>
<dbReference type="PANTHER" id="PTHR28096">
    <property type="entry name" value="PROTEIN FAF1"/>
    <property type="match status" value="1"/>
</dbReference>